<gene>
    <name evidence="1" type="ORF">Nepgr_002604</name>
</gene>
<name>A0AAD3P418_NEPGR</name>
<dbReference type="EMBL" id="BSYO01000002">
    <property type="protein sequence ID" value="GMH00765.1"/>
    <property type="molecule type" value="Genomic_DNA"/>
</dbReference>
<protein>
    <submittedName>
        <fullName evidence="1">Uncharacterized protein</fullName>
    </submittedName>
</protein>
<dbReference type="Proteomes" id="UP001279734">
    <property type="component" value="Unassembled WGS sequence"/>
</dbReference>
<reference evidence="1" key="1">
    <citation type="submission" date="2023-05" db="EMBL/GenBank/DDBJ databases">
        <title>Nepenthes gracilis genome sequencing.</title>
        <authorList>
            <person name="Fukushima K."/>
        </authorList>
    </citation>
    <scope>NUCLEOTIDE SEQUENCE</scope>
    <source>
        <strain evidence="1">SING2019-196</strain>
    </source>
</reference>
<dbReference type="AlphaFoldDB" id="A0AAD3P418"/>
<evidence type="ECO:0000313" key="1">
    <source>
        <dbReference type="EMBL" id="GMH00765.1"/>
    </source>
</evidence>
<keyword evidence="2" id="KW-1185">Reference proteome</keyword>
<evidence type="ECO:0000313" key="2">
    <source>
        <dbReference type="Proteomes" id="UP001279734"/>
    </source>
</evidence>
<organism evidence="1 2">
    <name type="scientific">Nepenthes gracilis</name>
    <name type="common">Slender pitcher plant</name>
    <dbReference type="NCBI Taxonomy" id="150966"/>
    <lineage>
        <taxon>Eukaryota</taxon>
        <taxon>Viridiplantae</taxon>
        <taxon>Streptophyta</taxon>
        <taxon>Embryophyta</taxon>
        <taxon>Tracheophyta</taxon>
        <taxon>Spermatophyta</taxon>
        <taxon>Magnoliopsida</taxon>
        <taxon>eudicotyledons</taxon>
        <taxon>Gunneridae</taxon>
        <taxon>Pentapetalae</taxon>
        <taxon>Caryophyllales</taxon>
        <taxon>Nepenthaceae</taxon>
        <taxon>Nepenthes</taxon>
    </lineage>
</organism>
<sequence>MTPCFVATTSQTEACWHAEVQLYEKQPYTMDFQSIHALIGDHVPCAVPFNTKISLKVVPTPMLRLGSMSSLTPRVRSPLSIVQMFVTQHPILSLNSLVSTLMIIM</sequence>
<proteinExistence type="predicted"/>
<accession>A0AAD3P418</accession>
<comment type="caution">
    <text evidence="1">The sequence shown here is derived from an EMBL/GenBank/DDBJ whole genome shotgun (WGS) entry which is preliminary data.</text>
</comment>